<keyword evidence="1" id="KW-0378">Hydrolase</keyword>
<dbReference type="Proteomes" id="UP001319045">
    <property type="component" value="Chromosome"/>
</dbReference>
<dbReference type="InterPro" id="IPR017853">
    <property type="entry name" value="GH"/>
</dbReference>
<dbReference type="InterPro" id="IPR013529">
    <property type="entry name" value="Glyco_hydro_42_N"/>
</dbReference>
<evidence type="ECO:0000313" key="5">
    <source>
        <dbReference type="EMBL" id="BCS85457.1"/>
    </source>
</evidence>
<evidence type="ECO:0000313" key="6">
    <source>
        <dbReference type="Proteomes" id="UP001319045"/>
    </source>
</evidence>
<proteinExistence type="predicted"/>
<dbReference type="Gene3D" id="3.20.20.80">
    <property type="entry name" value="Glycosidases"/>
    <property type="match status" value="1"/>
</dbReference>
<feature type="domain" description="DUF5597" evidence="4">
    <location>
        <begin position="323"/>
        <end position="486"/>
    </location>
</feature>
<dbReference type="Pfam" id="PF02449">
    <property type="entry name" value="Glyco_hydro_42"/>
    <property type="match status" value="1"/>
</dbReference>
<dbReference type="Pfam" id="PF18120">
    <property type="entry name" value="DUF5597"/>
    <property type="match status" value="1"/>
</dbReference>
<dbReference type="Gene3D" id="2.60.220.20">
    <property type="entry name" value="putative beta-Galactosidase from caulobacter crescentus"/>
    <property type="match status" value="1"/>
</dbReference>
<evidence type="ECO:0000259" key="4">
    <source>
        <dbReference type="Pfam" id="PF18120"/>
    </source>
</evidence>
<evidence type="ECO:0000259" key="3">
    <source>
        <dbReference type="Pfam" id="PF02449"/>
    </source>
</evidence>
<evidence type="ECO:0000256" key="1">
    <source>
        <dbReference type="ARBA" id="ARBA00022801"/>
    </source>
</evidence>
<sequence length="502" mass="57178">MILGGELSNSAATNIADIDSSISKAAKTGINTVLVPAQWDLIEPTEGTFDFSLIDETINIARKNNIKVIFLWFGAWKNSMSCYAPMWFKEDTKRFPRAITDKGRKMEIASAFSENVFQADNTAFTSLIRHIKKIDPQKETVIMIQVENEIGMLESARDYSEIANKEYSKGIWRKELNQIGFHTEGKLYEDEAFQAIYYAKYVERLAKNAKQIHNIPLYVNAAMNSRGRKPGEYPSAGPLAHLSKIWKAYAPSIDMMSPDIYDAGFKEWAKKYDFKNNRLFIPESKCCANSGVRALYVFGEHHALGYSTFSIDTAEKEAIENLQGSFSLLRQLYPIMTHNNKKDIHGVLFDKTDNQRIIKDDNITITCRHYFTLPWDKRATNGQEWQEGGGIIIKLAKNDYLIAGNGIVVSFLNNNEILQNKEEKLGEDGFIINGRNDDSSRKNSSQFKGKRTGIGYVDEVTIKADGKIEYLRRLNGDEDHQGRHVRISVGERKILHVKLYEY</sequence>
<keyword evidence="6" id="KW-1185">Reference proteome</keyword>
<feature type="domain" description="Glycoside hydrolase family 42 N-terminal" evidence="3">
    <location>
        <begin position="18"/>
        <end position="169"/>
    </location>
</feature>
<name>A0ABM7NYB1_9BACT</name>
<dbReference type="SUPFAM" id="SSF51445">
    <property type="entry name" value="(Trans)glycosidases"/>
    <property type="match status" value="1"/>
</dbReference>
<protein>
    <submittedName>
        <fullName evidence="5">Beta-galactosidase</fullName>
    </submittedName>
</protein>
<accession>A0ABM7NYB1</accession>
<evidence type="ECO:0000256" key="2">
    <source>
        <dbReference type="ARBA" id="ARBA00023295"/>
    </source>
</evidence>
<gene>
    <name evidence="5" type="ORF">prwr041_13500</name>
</gene>
<organism evidence="5 6">
    <name type="scientific">Prevotella herbatica</name>
    <dbReference type="NCBI Taxonomy" id="2801997"/>
    <lineage>
        <taxon>Bacteria</taxon>
        <taxon>Pseudomonadati</taxon>
        <taxon>Bacteroidota</taxon>
        <taxon>Bacteroidia</taxon>
        <taxon>Bacteroidales</taxon>
        <taxon>Prevotellaceae</taxon>
        <taxon>Prevotella</taxon>
    </lineage>
</organism>
<dbReference type="InterPro" id="IPR040719">
    <property type="entry name" value="DUF5597"/>
</dbReference>
<reference evidence="5 6" key="1">
    <citation type="journal article" date="2022" name="Int. J. Syst. Evol. Microbiol.">
        <title>Prevotella herbatica sp. nov., a plant polysaccharide-decomposing anaerobic bacterium isolated from a methanogenic reactor.</title>
        <authorList>
            <person name="Uek A."/>
            <person name="Tonouchi A."/>
            <person name="Kaku N."/>
            <person name="Ueki K."/>
        </authorList>
    </citation>
    <scope>NUCLEOTIDE SEQUENCE [LARGE SCALE GENOMIC DNA]</scope>
    <source>
        <strain evidence="5 6">WR041</strain>
    </source>
</reference>
<dbReference type="EMBL" id="AP024484">
    <property type="protein sequence ID" value="BCS85457.1"/>
    <property type="molecule type" value="Genomic_DNA"/>
</dbReference>
<keyword evidence="2" id="KW-0326">Glycosidase</keyword>